<gene>
    <name evidence="2" type="ORF">B5M45_10105</name>
</gene>
<feature type="region of interest" description="Disordered" evidence="1">
    <location>
        <begin position="1"/>
        <end position="70"/>
    </location>
</feature>
<organism evidence="2 3">
    <name type="scientific">Mycobacterium simiae</name>
    <name type="common">Mycobacterium habana</name>
    <dbReference type="NCBI Taxonomy" id="1784"/>
    <lineage>
        <taxon>Bacteria</taxon>
        <taxon>Bacillati</taxon>
        <taxon>Actinomycetota</taxon>
        <taxon>Actinomycetes</taxon>
        <taxon>Mycobacteriales</taxon>
        <taxon>Mycobacteriaceae</taxon>
        <taxon>Mycobacterium</taxon>
        <taxon>Mycobacterium simiae complex</taxon>
    </lineage>
</organism>
<reference evidence="2 3" key="1">
    <citation type="submission" date="2017-03" db="EMBL/GenBank/DDBJ databases">
        <title>Genomic insights into Mycobacterium simiae human colonization.</title>
        <authorList>
            <person name="Steffani J.L."/>
            <person name="Brunck M.E."/>
            <person name="Cruz E."/>
            <person name="Montiel R."/>
            <person name="Barona F."/>
        </authorList>
    </citation>
    <scope>NUCLEOTIDE SEQUENCE [LARGE SCALE GENOMIC DNA]</scope>
    <source>
        <strain evidence="2 3">MsiGto</strain>
    </source>
</reference>
<accession>A0A1X0Y8J3</accession>
<dbReference type="AlphaFoldDB" id="A0A1X0Y8J3"/>
<feature type="compositionally biased region" description="Pro residues" evidence="1">
    <location>
        <begin position="44"/>
        <end position="64"/>
    </location>
</feature>
<dbReference type="STRING" id="1784.VC42_20050"/>
<dbReference type="RefSeq" id="WP_084949658.1">
    <property type="nucleotide sequence ID" value="NZ_MZZM01000015.1"/>
</dbReference>
<protein>
    <submittedName>
        <fullName evidence="2">Uncharacterized protein</fullName>
    </submittedName>
</protein>
<keyword evidence="3" id="KW-1185">Reference proteome</keyword>
<evidence type="ECO:0000313" key="3">
    <source>
        <dbReference type="Proteomes" id="UP000193040"/>
    </source>
</evidence>
<dbReference type="EMBL" id="MZZM01000015">
    <property type="protein sequence ID" value="ORJ61429.1"/>
    <property type="molecule type" value="Genomic_DNA"/>
</dbReference>
<evidence type="ECO:0000313" key="2">
    <source>
        <dbReference type="EMBL" id="ORJ61429.1"/>
    </source>
</evidence>
<feature type="compositionally biased region" description="Polar residues" evidence="1">
    <location>
        <begin position="1"/>
        <end position="11"/>
    </location>
</feature>
<proteinExistence type="predicted"/>
<name>A0A1X0Y8J3_MYCSI</name>
<comment type="caution">
    <text evidence="2">The sequence shown here is derived from an EMBL/GenBank/DDBJ whole genome shotgun (WGS) entry which is preliminary data.</text>
</comment>
<feature type="region of interest" description="Disordered" evidence="1">
    <location>
        <begin position="319"/>
        <end position="365"/>
    </location>
</feature>
<sequence>MPSHQSAQTSPGADPGPVINASESDLGDYLNQPVQNILAQLGVPPLPQPAPPSDAPPPAAPPPGAAGNQMTGMLTSLLTQMIQPVTDALGMLGPGVFSNLDPSQMLSGISNTLGSAAQLVQPAMANVAGAWQGEAATAAMAQTGAALTDGAQVSSQATALSNSLSTAAASVQQAQSQLIAILNQFSATIAAIGPNIIFPWGIAQAIAAANQAVTMSTAVMTELQGSLGTESANTTAIGAPVSLTSARITGPGLASAGTPSSAATAVSGLGTNLLATPGAAASAPAAAAGSAPASAFAPLVQAVAMPAMEGVGAATSAMQGAGAGAGVPTQSGVNGASGGPSGVNTGAGRSSAGGGAGIVPPSGVPLETIQSRLSSAPTVPVTDAAPEAMSAGALSPPPMSGAPMMGGAPMAGAARASAGRSHTAAAFLHTSDQGDEIVGDLGSVAPAVIGQPDTVASPDIELRI</sequence>
<evidence type="ECO:0000256" key="1">
    <source>
        <dbReference type="SAM" id="MobiDB-lite"/>
    </source>
</evidence>
<dbReference type="Proteomes" id="UP000193040">
    <property type="component" value="Unassembled WGS sequence"/>
</dbReference>